<protein>
    <submittedName>
        <fullName evidence="1">2-C-methyl-D-erythritol 2,4-cyclodiphosphate synthase</fullName>
        <ecNumber evidence="1">4.6.1.12</ecNumber>
    </submittedName>
</protein>
<proteinExistence type="predicted"/>
<reference evidence="1" key="1">
    <citation type="submission" date="2021-01" db="EMBL/GenBank/DDBJ databases">
        <title>Complete genome sequence of Clostridiales bacterium R-7.</title>
        <authorList>
            <person name="Mahoney-Kurpe S.C."/>
            <person name="Palevich N."/>
            <person name="Koike S."/>
            <person name="Moon C.D."/>
            <person name="Attwood G.T."/>
        </authorList>
    </citation>
    <scope>NUCLEOTIDE SEQUENCE</scope>
    <source>
        <strain evidence="1">R-7</strain>
    </source>
</reference>
<keyword evidence="1" id="KW-0456">Lyase</keyword>
<dbReference type="EC" id="4.6.1.12" evidence="1"/>
<evidence type="ECO:0000313" key="2">
    <source>
        <dbReference type="Proteomes" id="UP000682782"/>
    </source>
</evidence>
<keyword evidence="2" id="KW-1185">Reference proteome</keyword>
<name>A0AC61MY92_9FIRM</name>
<dbReference type="EMBL" id="CP068393">
    <property type="protein sequence ID" value="QUC67952.1"/>
    <property type="molecule type" value="Genomic_DNA"/>
</dbReference>
<accession>A0AC61MY92</accession>
<sequence>MKKHVILLAGGKGTRMNAAVNKVLLDLCGKPVILRSAEAFSSLADDMIIVCREDDRPEIESIFSRSSLPFPVYFTSGGNTRQKSVLNGIRMLSAMDNDVILIHDAARCLVNHALISRVIESVLDFGTGIPGIPATSTFKICNDEHYVMHTPERSSLYEIQTPQGFAAGIFIPAALKAAKDGIDCTDDAGILEHYHMPVHIVPGSSQNIKLTEPEDLSRASAILKGDAANMRIGMGYDVHRLTDGRKLILCGVEVPYSQGLLGHSDADVALHALMDAMLGACALGDIGKHFPDTSDLYKDISSVFLLKETNRIIGEAGYKVSNTDITIVAQKPKLLPFIPQMAEVVANTLCIPLNAVNIKATTTEKLGFEGRMEGISAYAVCAVTGRTENN</sequence>
<organism evidence="1 2">
    <name type="scientific">Aristaeella hokkaidonensis</name>
    <dbReference type="NCBI Taxonomy" id="3046382"/>
    <lineage>
        <taxon>Bacteria</taxon>
        <taxon>Bacillati</taxon>
        <taxon>Bacillota</taxon>
        <taxon>Clostridia</taxon>
        <taxon>Eubacteriales</taxon>
        <taxon>Aristaeellaceae</taxon>
        <taxon>Aristaeella</taxon>
    </lineage>
</organism>
<gene>
    <name evidence="1" type="ORF">JYE49_04420</name>
</gene>
<evidence type="ECO:0000313" key="1">
    <source>
        <dbReference type="EMBL" id="QUC67952.1"/>
    </source>
</evidence>
<dbReference type="Proteomes" id="UP000682782">
    <property type="component" value="Chromosome"/>
</dbReference>